<evidence type="ECO:0000313" key="3">
    <source>
        <dbReference type="Proteomes" id="UP001519460"/>
    </source>
</evidence>
<accession>A0ABD0LYF2</accession>
<protein>
    <submittedName>
        <fullName evidence="2">Uncharacterized protein</fullName>
    </submittedName>
</protein>
<name>A0ABD0LYF2_9CAEN</name>
<feature type="compositionally biased region" description="Polar residues" evidence="1">
    <location>
        <begin position="26"/>
        <end position="48"/>
    </location>
</feature>
<organism evidence="2 3">
    <name type="scientific">Batillaria attramentaria</name>
    <dbReference type="NCBI Taxonomy" id="370345"/>
    <lineage>
        <taxon>Eukaryota</taxon>
        <taxon>Metazoa</taxon>
        <taxon>Spiralia</taxon>
        <taxon>Lophotrochozoa</taxon>
        <taxon>Mollusca</taxon>
        <taxon>Gastropoda</taxon>
        <taxon>Caenogastropoda</taxon>
        <taxon>Sorbeoconcha</taxon>
        <taxon>Cerithioidea</taxon>
        <taxon>Batillariidae</taxon>
        <taxon>Batillaria</taxon>
    </lineage>
</organism>
<gene>
    <name evidence="2" type="ORF">BaRGS_00004550</name>
</gene>
<feature type="compositionally biased region" description="Low complexity" evidence="1">
    <location>
        <begin position="1"/>
        <end position="25"/>
    </location>
</feature>
<reference evidence="2 3" key="1">
    <citation type="journal article" date="2023" name="Sci. Data">
        <title>Genome assembly of the Korean intertidal mud-creeper Batillaria attramentaria.</title>
        <authorList>
            <person name="Patra A.K."/>
            <person name="Ho P.T."/>
            <person name="Jun S."/>
            <person name="Lee S.J."/>
            <person name="Kim Y."/>
            <person name="Won Y.J."/>
        </authorList>
    </citation>
    <scope>NUCLEOTIDE SEQUENCE [LARGE SCALE GENOMIC DNA]</scope>
    <source>
        <strain evidence="2">Wonlab-2016</strain>
    </source>
</reference>
<keyword evidence="3" id="KW-1185">Reference proteome</keyword>
<proteinExistence type="predicted"/>
<sequence>MLKHSSQCSSVLSSPSLLSSNVQVSRGNNPETPEHQTVTRQSSPSLGNSRLPIESTCMPVRGRPTLGPMLNRTVPWGSMRNPPRMARASLDKTVVVPKYVVVRRRRRGQERGRGERSGARLVHLAVRGLDSGLQVTPTRDSCEQEDSVHLAINELTNVVFTRQALASVTDAMFVRTREGGPSEPPGTQSATRRLAVHSTPARPPRARARQANRDWLPHTSGHGPTPKSMATELPGKFIEQVVRSHDRTYSTASDDMSNYDTGNNDISNYDIGNYGTGNYGIGNYEISNYDITMTLDSSSDSPGQGQKPVPLGKKHFKVNDVVGKKWFKI</sequence>
<dbReference type="Proteomes" id="UP001519460">
    <property type="component" value="Unassembled WGS sequence"/>
</dbReference>
<evidence type="ECO:0000256" key="1">
    <source>
        <dbReference type="SAM" id="MobiDB-lite"/>
    </source>
</evidence>
<feature type="region of interest" description="Disordered" evidence="1">
    <location>
        <begin position="177"/>
        <end position="230"/>
    </location>
</feature>
<feature type="region of interest" description="Disordered" evidence="1">
    <location>
        <begin position="1"/>
        <end position="78"/>
    </location>
</feature>
<evidence type="ECO:0000313" key="2">
    <source>
        <dbReference type="EMBL" id="KAK7504246.1"/>
    </source>
</evidence>
<dbReference type="AlphaFoldDB" id="A0ABD0LYF2"/>
<comment type="caution">
    <text evidence="2">The sequence shown here is derived from an EMBL/GenBank/DDBJ whole genome shotgun (WGS) entry which is preliminary data.</text>
</comment>
<dbReference type="EMBL" id="JACVVK020000016">
    <property type="protein sequence ID" value="KAK7504246.1"/>
    <property type="molecule type" value="Genomic_DNA"/>
</dbReference>